<dbReference type="Proteomes" id="UP000470246">
    <property type="component" value="Unassembled WGS sequence"/>
</dbReference>
<organism evidence="3 4">
    <name type="scientific">Geodermatophilus sabuli</name>
    <dbReference type="NCBI Taxonomy" id="1564158"/>
    <lineage>
        <taxon>Bacteria</taxon>
        <taxon>Bacillati</taxon>
        <taxon>Actinomycetota</taxon>
        <taxon>Actinomycetes</taxon>
        <taxon>Geodermatophilales</taxon>
        <taxon>Geodermatophilaceae</taxon>
        <taxon>Geodermatophilus</taxon>
    </lineage>
</organism>
<dbReference type="PROSITE" id="PS51257">
    <property type="entry name" value="PROKAR_LIPOPROTEIN"/>
    <property type="match status" value="1"/>
</dbReference>
<dbReference type="AlphaFoldDB" id="A0A7K3W467"/>
<evidence type="ECO:0008006" key="5">
    <source>
        <dbReference type="Google" id="ProtNLM"/>
    </source>
</evidence>
<feature type="chain" id="PRO_5029710532" description="DUF732 domain-containing protein" evidence="2">
    <location>
        <begin position="35"/>
        <end position="122"/>
    </location>
</feature>
<dbReference type="RefSeq" id="WP_163482350.1">
    <property type="nucleotide sequence ID" value="NZ_JAAGWF010000015.1"/>
</dbReference>
<evidence type="ECO:0000313" key="3">
    <source>
        <dbReference type="EMBL" id="NEK58974.1"/>
    </source>
</evidence>
<dbReference type="PROSITE" id="PS51318">
    <property type="entry name" value="TAT"/>
    <property type="match status" value="1"/>
</dbReference>
<evidence type="ECO:0000256" key="2">
    <source>
        <dbReference type="SAM" id="SignalP"/>
    </source>
</evidence>
<comment type="caution">
    <text evidence="3">The sequence shown here is derived from an EMBL/GenBank/DDBJ whole genome shotgun (WGS) entry which is preliminary data.</text>
</comment>
<feature type="region of interest" description="Disordered" evidence="1">
    <location>
        <begin position="29"/>
        <end position="52"/>
    </location>
</feature>
<dbReference type="InterPro" id="IPR006311">
    <property type="entry name" value="TAT_signal"/>
</dbReference>
<proteinExistence type="predicted"/>
<keyword evidence="4" id="KW-1185">Reference proteome</keyword>
<gene>
    <name evidence="3" type="ORF">GCU56_13970</name>
</gene>
<evidence type="ECO:0000313" key="4">
    <source>
        <dbReference type="Proteomes" id="UP000470246"/>
    </source>
</evidence>
<dbReference type="EMBL" id="JAAGWF010000015">
    <property type="protein sequence ID" value="NEK58974.1"/>
    <property type="molecule type" value="Genomic_DNA"/>
</dbReference>
<reference evidence="3 4" key="1">
    <citation type="submission" date="2020-02" db="EMBL/GenBank/DDBJ databases">
        <title>Geodermatophilus sabuli CPCC 205279 I12A-02694.</title>
        <authorList>
            <person name="Jiang Z."/>
        </authorList>
    </citation>
    <scope>NUCLEOTIDE SEQUENCE [LARGE SCALE GENOMIC DNA]</scope>
    <source>
        <strain evidence="3 4">I12A-02694</strain>
    </source>
</reference>
<sequence length="122" mass="12140">MSGDRRRARAGAALALLALLGGTAACGTGAPAEAAPATSSAPSGTPADPATGRIAEVEFARQCTVASANFADEAGFTTDLDARLATAGFTHEQWKQWHDALDDSPALVAQFAAVSAAGCPPG</sequence>
<evidence type="ECO:0000256" key="1">
    <source>
        <dbReference type="SAM" id="MobiDB-lite"/>
    </source>
</evidence>
<name>A0A7K3W467_9ACTN</name>
<protein>
    <recommendedName>
        <fullName evidence="5">DUF732 domain-containing protein</fullName>
    </recommendedName>
</protein>
<keyword evidence="2" id="KW-0732">Signal</keyword>
<accession>A0A7K3W467</accession>
<feature type="signal peptide" evidence="2">
    <location>
        <begin position="1"/>
        <end position="34"/>
    </location>
</feature>